<accession>A0A9N7YXF2</accession>
<dbReference type="EMBL" id="CADEAL010003963">
    <property type="protein sequence ID" value="CAB1448045.1"/>
    <property type="molecule type" value="Genomic_DNA"/>
</dbReference>
<feature type="compositionally biased region" description="Basic and acidic residues" evidence="1">
    <location>
        <begin position="96"/>
        <end position="112"/>
    </location>
</feature>
<proteinExistence type="predicted"/>
<reference evidence="2" key="1">
    <citation type="submission" date="2020-03" db="EMBL/GenBank/DDBJ databases">
        <authorList>
            <person name="Weist P."/>
        </authorList>
    </citation>
    <scope>NUCLEOTIDE SEQUENCE</scope>
</reference>
<evidence type="ECO:0000256" key="1">
    <source>
        <dbReference type="SAM" id="MobiDB-lite"/>
    </source>
</evidence>
<organism evidence="2 3">
    <name type="scientific">Pleuronectes platessa</name>
    <name type="common">European plaice</name>
    <dbReference type="NCBI Taxonomy" id="8262"/>
    <lineage>
        <taxon>Eukaryota</taxon>
        <taxon>Metazoa</taxon>
        <taxon>Chordata</taxon>
        <taxon>Craniata</taxon>
        <taxon>Vertebrata</taxon>
        <taxon>Euteleostomi</taxon>
        <taxon>Actinopterygii</taxon>
        <taxon>Neopterygii</taxon>
        <taxon>Teleostei</taxon>
        <taxon>Neoteleostei</taxon>
        <taxon>Acanthomorphata</taxon>
        <taxon>Carangaria</taxon>
        <taxon>Pleuronectiformes</taxon>
        <taxon>Pleuronectoidei</taxon>
        <taxon>Pleuronectidae</taxon>
        <taxon>Pleuronectes</taxon>
    </lineage>
</organism>
<evidence type="ECO:0000313" key="3">
    <source>
        <dbReference type="Proteomes" id="UP001153269"/>
    </source>
</evidence>
<name>A0A9N7YXF2_PLEPL</name>
<keyword evidence="3" id="KW-1185">Reference proteome</keyword>
<comment type="caution">
    <text evidence="2">The sequence shown here is derived from an EMBL/GenBank/DDBJ whole genome shotgun (WGS) entry which is preliminary data.</text>
</comment>
<feature type="region of interest" description="Disordered" evidence="1">
    <location>
        <begin position="93"/>
        <end position="119"/>
    </location>
</feature>
<dbReference type="AlphaFoldDB" id="A0A9N7YXF2"/>
<dbReference type="Proteomes" id="UP001153269">
    <property type="component" value="Unassembled WGS sequence"/>
</dbReference>
<evidence type="ECO:0000313" key="2">
    <source>
        <dbReference type="EMBL" id="CAB1448045.1"/>
    </source>
</evidence>
<protein>
    <submittedName>
        <fullName evidence="2">Uncharacterized protein</fullName>
    </submittedName>
</protein>
<gene>
    <name evidence="2" type="ORF">PLEPLA_LOCUS35708</name>
</gene>
<sequence length="119" mass="12891">MFAIIGVEFYMGKFHTTCFRLDTGFDFPLLVSERGARSGVIRCDSLLMYMTNGGGTKGQGVQGAGVVERGKAVAAVELGRTRCLGIGRIRRPPVRAPDRTETRPGRGGRRVESAAGLMW</sequence>